<organism evidence="1 2">
    <name type="scientific">Parasedimentitalea maritima</name>
    <dbReference type="NCBI Taxonomy" id="2578117"/>
    <lineage>
        <taxon>Bacteria</taxon>
        <taxon>Pseudomonadati</taxon>
        <taxon>Pseudomonadota</taxon>
        <taxon>Alphaproteobacteria</taxon>
        <taxon>Rhodobacterales</taxon>
        <taxon>Paracoccaceae</taxon>
        <taxon>Parasedimentitalea</taxon>
    </lineage>
</organism>
<proteinExistence type="predicted"/>
<reference evidence="1 2" key="1">
    <citation type="submission" date="2019-05" db="EMBL/GenBank/DDBJ databases">
        <title>Draft genome sequence of Pelagicola sp. DSW4-44.</title>
        <authorList>
            <person name="Oh J."/>
        </authorList>
    </citation>
    <scope>NUCLEOTIDE SEQUENCE [LARGE SCALE GENOMIC DNA]</scope>
    <source>
        <strain evidence="1 2">DSW4-44</strain>
    </source>
</reference>
<accession>A0ABY2UXG1</accession>
<dbReference type="RefSeq" id="WP_138162528.1">
    <property type="nucleotide sequence ID" value="NZ_VAUA01000003.1"/>
</dbReference>
<sequence length="208" mass="22521">MGNRVAENLLVRIGRHWVKEPSLAARFASIVGAACLCSAMFWQAAIAKGHKDGCSIKFFAETAEIISVFRKIGMLSNTLLHAQSQALIEMQSGLVLGIDDGGFFGPTGTLSKSTGKAQSDLRNLTFVVKRLALDADAASRLSNAFAEVEGLVTAGFEMTGQLEKDQLAEAVRIYAQKSLPQYKQVFSTVYTEVSGRERELSLLAAKCR</sequence>
<evidence type="ECO:0000313" key="1">
    <source>
        <dbReference type="EMBL" id="TLP67314.1"/>
    </source>
</evidence>
<comment type="caution">
    <text evidence="1">The sequence shown here is derived from an EMBL/GenBank/DDBJ whole genome shotgun (WGS) entry which is preliminary data.</text>
</comment>
<evidence type="ECO:0008006" key="3">
    <source>
        <dbReference type="Google" id="ProtNLM"/>
    </source>
</evidence>
<keyword evidence="2" id="KW-1185">Reference proteome</keyword>
<protein>
    <recommendedName>
        <fullName evidence="3">DUF4142 domain-containing protein</fullName>
    </recommendedName>
</protein>
<evidence type="ECO:0000313" key="2">
    <source>
        <dbReference type="Proteomes" id="UP000305041"/>
    </source>
</evidence>
<dbReference type="EMBL" id="VAUA01000003">
    <property type="protein sequence ID" value="TLP67314.1"/>
    <property type="molecule type" value="Genomic_DNA"/>
</dbReference>
<gene>
    <name evidence="1" type="ORF">FEE96_08200</name>
</gene>
<name>A0ABY2UXG1_9RHOB</name>
<dbReference type="Proteomes" id="UP000305041">
    <property type="component" value="Unassembled WGS sequence"/>
</dbReference>